<keyword evidence="9" id="KW-1185">Reference proteome</keyword>
<evidence type="ECO:0000256" key="2">
    <source>
        <dbReference type="ARBA" id="ARBA00022729"/>
    </source>
</evidence>
<dbReference type="InterPro" id="IPR008929">
    <property type="entry name" value="Chondroitin_lyas"/>
</dbReference>
<feature type="region of interest" description="Disordered" evidence="5">
    <location>
        <begin position="30"/>
        <end position="51"/>
    </location>
</feature>
<dbReference type="Pfam" id="PF07940">
    <property type="entry name" value="Hepar_II_III_C"/>
    <property type="match status" value="1"/>
</dbReference>
<gene>
    <name evidence="8" type="primary">hepC_1</name>
    <name evidence="8" type="ORF">AA415_00043</name>
</gene>
<dbReference type="InterPro" id="IPR031680">
    <property type="entry name" value="Hepar_II_III_N"/>
</dbReference>
<evidence type="ECO:0000256" key="5">
    <source>
        <dbReference type="SAM" id="MobiDB-lite"/>
    </source>
</evidence>
<dbReference type="GO" id="GO:0015021">
    <property type="term" value="F:heparin-sulfate lyase activity"/>
    <property type="evidence" value="ECO:0007669"/>
    <property type="project" value="UniProtKB-EC"/>
</dbReference>
<dbReference type="EMBL" id="LRGC01000001">
    <property type="protein sequence ID" value="KWR57510.1"/>
    <property type="molecule type" value="Genomic_DNA"/>
</dbReference>
<dbReference type="PATRIC" id="fig|46506.5.peg.48"/>
<keyword evidence="3" id="KW-0574">Periplasm</keyword>
<dbReference type="NCBIfam" id="NF045572">
    <property type="entry name" value="Hepsulflyase_bctds"/>
    <property type="match status" value="1"/>
</dbReference>
<proteinExistence type="predicted"/>
<keyword evidence="2" id="KW-0732">Signal</keyword>
<evidence type="ECO:0000259" key="7">
    <source>
        <dbReference type="Pfam" id="PF16889"/>
    </source>
</evidence>
<dbReference type="PROSITE" id="PS51257">
    <property type="entry name" value="PROKAR_LIPOPROTEIN"/>
    <property type="match status" value="1"/>
</dbReference>
<dbReference type="RefSeq" id="WP_060384922.1">
    <property type="nucleotide sequence ID" value="NZ_LRGC01000001.1"/>
</dbReference>
<feature type="compositionally biased region" description="Basic and acidic residues" evidence="5">
    <location>
        <begin position="30"/>
        <end position="40"/>
    </location>
</feature>
<dbReference type="InterPro" id="IPR054646">
    <property type="entry name" value="HepC"/>
</dbReference>
<dbReference type="PANTHER" id="PTHR39210:SF1">
    <property type="entry name" value="HEPARIN-SULFATE LYASE"/>
    <property type="match status" value="1"/>
</dbReference>
<name>A0A108TCQ7_BACSE</name>
<sequence>MMIFKSHFYIYAFLSSIIMLIGCTDNDMPIKDKEEEKPPITDEENPSLPPNENTEVALFNILNLNYPGLGTVKSLHEAGDDTTALKELLAYYRNRKNIKNPNVTSDPPSDVERGYADYAIDEYRFYVNENYLEDKILKKPYSLQNSDKTINWKFTPKGADNEYQKQLHRHNWMPLQGKSYQESHDEKYMLSWKEVYTDWIAKHPLPEGSPDKFKWYQLQVSTRIMGQTELFEYFKSSPNFTSEWLSFFLIHFAEHADYLSQYKYAGGNNILLSQAVALVFAGTLFPELKDASQWQKTGCDIINDQTSKLFLDDGMTNDLSLHYHIGILDGLYDLKRLLLQNEVPENLLSPNLNEVLLKAAKVVMHFTYPSYFTKNSKDCTPAFNDSWVKTRSVLNKNFKKYMEMFPEDSEFEYMSTYGKSGTCPSTQIKTFPSSGFYVLRSGWDPQSTVLIHSNNVSLKLGDSSHNQLDNGTFELYRNGRNFFPDSGVCAYMAEDNEKVMELRRWFRQTKAHNTMVLGKTADHEETGTENINKAAGTLLLFEEKDEYQLIVTENQGYSNFKHRRSIFYVKQPQDFFVLVDEGFGTATGYAKLYFHLCDGKSVDNVLLDKEEFGAHTTFDDSNNLLIRTFGEASRNLIFKEFDGRISYQTDRKYEHRKSYAVVMRKPDNNPVRYITVLYPVDSATGPVIKGQFVNTGNEDKVSVNVTINKKLYNLSYSLNKRK</sequence>
<keyword evidence="4 8" id="KW-0456">Lyase</keyword>
<dbReference type="Pfam" id="PF16889">
    <property type="entry name" value="Hepar_II_III_N"/>
    <property type="match status" value="1"/>
</dbReference>
<evidence type="ECO:0000256" key="1">
    <source>
        <dbReference type="ARBA" id="ARBA00004418"/>
    </source>
</evidence>
<protein>
    <submittedName>
        <fullName evidence="8">Heparin-sulfate lyase</fullName>
        <ecNumber evidence="8">4.2.2.8</ecNumber>
    </submittedName>
</protein>
<dbReference type="Proteomes" id="UP000056419">
    <property type="component" value="Unassembled WGS sequence"/>
</dbReference>
<dbReference type="STRING" id="46506.AA415_00043"/>
<reference evidence="8 9" key="1">
    <citation type="journal article" date="2016" name="BMC Genomics">
        <title>Type VI secretion systems of human gut Bacteroidales segregate into three genetic architectures, two of which are contained on mobile genetic elements.</title>
        <authorList>
            <person name="Coyne M.J."/>
            <person name="Roelofs K.G."/>
            <person name="Comstock L.E."/>
        </authorList>
    </citation>
    <scope>NUCLEOTIDE SEQUENCE [LARGE SCALE GENOMIC DNA]</scope>
    <source>
        <strain evidence="8 9">CL09T03C01</strain>
    </source>
</reference>
<evidence type="ECO:0000313" key="8">
    <source>
        <dbReference type="EMBL" id="KWR57510.1"/>
    </source>
</evidence>
<dbReference type="Gene3D" id="1.50.10.100">
    <property type="entry name" value="Chondroitin AC/alginate lyase"/>
    <property type="match status" value="1"/>
</dbReference>
<dbReference type="AlphaFoldDB" id="A0A108TCQ7"/>
<dbReference type="Gene3D" id="2.70.98.70">
    <property type="match status" value="1"/>
</dbReference>
<feature type="domain" description="Heparinase II/III-like C-terminal" evidence="6">
    <location>
        <begin position="426"/>
        <end position="634"/>
    </location>
</feature>
<dbReference type="EC" id="4.2.2.8" evidence="8"/>
<organism evidence="8 9">
    <name type="scientific">Bacteroides stercoris</name>
    <dbReference type="NCBI Taxonomy" id="46506"/>
    <lineage>
        <taxon>Bacteria</taxon>
        <taxon>Pseudomonadati</taxon>
        <taxon>Bacteroidota</taxon>
        <taxon>Bacteroidia</taxon>
        <taxon>Bacteroidales</taxon>
        <taxon>Bacteroidaceae</taxon>
        <taxon>Bacteroides</taxon>
    </lineage>
</organism>
<evidence type="ECO:0000256" key="4">
    <source>
        <dbReference type="ARBA" id="ARBA00023239"/>
    </source>
</evidence>
<comment type="caution">
    <text evidence="8">The sequence shown here is derived from an EMBL/GenBank/DDBJ whole genome shotgun (WGS) entry which is preliminary data.</text>
</comment>
<evidence type="ECO:0000313" key="9">
    <source>
        <dbReference type="Proteomes" id="UP000056419"/>
    </source>
</evidence>
<dbReference type="InterPro" id="IPR012480">
    <property type="entry name" value="Hepar_II_III_C"/>
</dbReference>
<dbReference type="PANTHER" id="PTHR39210">
    <property type="entry name" value="HEPARIN-SULFATE LYASE"/>
    <property type="match status" value="1"/>
</dbReference>
<accession>A0A108TCQ7</accession>
<dbReference type="SUPFAM" id="SSF48230">
    <property type="entry name" value="Chondroitin AC/alginate lyase"/>
    <property type="match status" value="1"/>
</dbReference>
<comment type="subcellular location">
    <subcellularLocation>
        <location evidence="1">Periplasm</location>
    </subcellularLocation>
</comment>
<evidence type="ECO:0000259" key="6">
    <source>
        <dbReference type="Pfam" id="PF07940"/>
    </source>
</evidence>
<feature type="domain" description="Heparin-sulfate lyase N-terminal" evidence="7">
    <location>
        <begin position="58"/>
        <end position="413"/>
    </location>
</feature>
<evidence type="ECO:0000256" key="3">
    <source>
        <dbReference type="ARBA" id="ARBA00022764"/>
    </source>
</evidence>
<dbReference type="GO" id="GO:0042597">
    <property type="term" value="C:periplasmic space"/>
    <property type="evidence" value="ECO:0007669"/>
    <property type="project" value="UniProtKB-SubCell"/>
</dbReference>